<dbReference type="OrthoDB" id="1094086at2"/>
<keyword evidence="1" id="KW-0472">Membrane</keyword>
<keyword evidence="1" id="KW-1133">Transmembrane helix</keyword>
<dbReference type="Proteomes" id="UP000190121">
    <property type="component" value="Unassembled WGS sequence"/>
</dbReference>
<feature type="transmembrane region" description="Helical" evidence="1">
    <location>
        <begin position="12"/>
        <end position="30"/>
    </location>
</feature>
<dbReference type="RefSeq" id="WP_078736332.1">
    <property type="nucleotide sequence ID" value="NZ_FUXE01000003.1"/>
</dbReference>
<dbReference type="AlphaFoldDB" id="A0A1T4LDK2"/>
<gene>
    <name evidence="2" type="ORF">SAMN02745171_00377</name>
</gene>
<evidence type="ECO:0000313" key="3">
    <source>
        <dbReference type="Proteomes" id="UP000190121"/>
    </source>
</evidence>
<name>A0A1T4LDK2_9PORP</name>
<keyword evidence="3" id="KW-1185">Reference proteome</keyword>
<feature type="transmembrane region" description="Helical" evidence="1">
    <location>
        <begin position="36"/>
        <end position="53"/>
    </location>
</feature>
<keyword evidence="1" id="KW-0812">Transmembrane</keyword>
<evidence type="ECO:0000256" key="1">
    <source>
        <dbReference type="SAM" id="Phobius"/>
    </source>
</evidence>
<dbReference type="EMBL" id="FUXE01000003">
    <property type="protein sequence ID" value="SJZ52743.1"/>
    <property type="molecule type" value="Genomic_DNA"/>
</dbReference>
<evidence type="ECO:0000313" key="2">
    <source>
        <dbReference type="EMBL" id="SJZ52743.1"/>
    </source>
</evidence>
<sequence length="59" mass="6783">MRPPRKKLSTSQIVALSFCWAILVVLVLLYAKIDFFSIFSIIASGILVFVPIYKQRRKP</sequence>
<protein>
    <submittedName>
        <fullName evidence="2">Uncharacterized protein</fullName>
    </submittedName>
</protein>
<reference evidence="3" key="1">
    <citation type="submission" date="2017-02" db="EMBL/GenBank/DDBJ databases">
        <authorList>
            <person name="Varghese N."/>
            <person name="Submissions S."/>
        </authorList>
    </citation>
    <scope>NUCLEOTIDE SEQUENCE [LARGE SCALE GENOMIC DNA]</scope>
    <source>
        <strain evidence="3">ATCC 51356</strain>
    </source>
</reference>
<organism evidence="2 3">
    <name type="scientific">Porphyromonas circumdentaria</name>
    <dbReference type="NCBI Taxonomy" id="29524"/>
    <lineage>
        <taxon>Bacteria</taxon>
        <taxon>Pseudomonadati</taxon>
        <taxon>Bacteroidota</taxon>
        <taxon>Bacteroidia</taxon>
        <taxon>Bacteroidales</taxon>
        <taxon>Porphyromonadaceae</taxon>
        <taxon>Porphyromonas</taxon>
    </lineage>
</organism>
<proteinExistence type="predicted"/>
<dbReference type="STRING" id="29524.SAMN02745171_00377"/>
<accession>A0A1T4LDK2</accession>